<dbReference type="KEGG" id="olu:OSTLU_92570"/>
<dbReference type="AlphaFoldDB" id="A4RVN3"/>
<dbReference type="OMA" id="HECAIAT"/>
<dbReference type="HOGENOM" id="CLU_954222_0_0_1"/>
<sequence length="282" mass="30311">MRATPIARIIAPARSRSSATRASGRGRRGTTRIVAKASNSSRGIDPGVVAPTLEHRGDECEVADDVLRVVVSNDDASARARGRSAIKLRVKSIPGLLRSVAWVLHGLDLAAHECAIATDANGVVEMAFECTERAGSSGTREQQIVDCDLTRDRLYDYLARCADGGAETNEERLEEDGVVVDNTRNEDSTYVSVRVDEAVSSAISLYPIGNTFTGSGLVVKNGTLNKGVDASTGRATKTWEFDVVRQADRKKLNTDQLQPLMYTLALVCAPGSFGRSHAFTSR</sequence>
<proteinExistence type="predicted"/>
<name>A4RVN3_OSTLU</name>
<dbReference type="RefSeq" id="XP_001417172.1">
    <property type="nucleotide sequence ID" value="XM_001417135.1"/>
</dbReference>
<protein>
    <recommendedName>
        <fullName evidence="3">ACT domain-containing protein</fullName>
    </recommendedName>
</protein>
<dbReference type="STRING" id="436017.A4RVN3"/>
<reference evidence="1 2" key="1">
    <citation type="journal article" date="2007" name="Proc. Natl. Acad. Sci. U.S.A.">
        <title>The tiny eukaryote Ostreococcus provides genomic insights into the paradox of plankton speciation.</title>
        <authorList>
            <person name="Palenik B."/>
            <person name="Grimwood J."/>
            <person name="Aerts A."/>
            <person name="Rouze P."/>
            <person name="Salamov A."/>
            <person name="Putnam N."/>
            <person name="Dupont C."/>
            <person name="Jorgensen R."/>
            <person name="Derelle E."/>
            <person name="Rombauts S."/>
            <person name="Zhou K."/>
            <person name="Otillar R."/>
            <person name="Merchant S.S."/>
            <person name="Podell S."/>
            <person name="Gaasterland T."/>
            <person name="Napoli C."/>
            <person name="Gendler K."/>
            <person name="Manuell A."/>
            <person name="Tai V."/>
            <person name="Vallon O."/>
            <person name="Piganeau G."/>
            <person name="Jancek S."/>
            <person name="Heijde M."/>
            <person name="Jabbari K."/>
            <person name="Bowler C."/>
            <person name="Lohr M."/>
            <person name="Robbens S."/>
            <person name="Werner G."/>
            <person name="Dubchak I."/>
            <person name="Pazour G.J."/>
            <person name="Ren Q."/>
            <person name="Paulsen I."/>
            <person name="Delwiche C."/>
            <person name="Schmutz J."/>
            <person name="Rokhsar D."/>
            <person name="Van de Peer Y."/>
            <person name="Moreau H."/>
            <person name="Grigoriev I.V."/>
        </authorList>
    </citation>
    <scope>NUCLEOTIDE SEQUENCE [LARGE SCALE GENOMIC DNA]</scope>
    <source>
        <strain evidence="1 2">CCE9901</strain>
    </source>
</reference>
<dbReference type="Proteomes" id="UP000001568">
    <property type="component" value="Chromosome 4"/>
</dbReference>
<dbReference type="eggNOG" id="ENOG502SVBR">
    <property type="taxonomic scope" value="Eukaryota"/>
</dbReference>
<gene>
    <name evidence="1" type="ORF">OSTLU_92570</name>
</gene>
<dbReference type="Gramene" id="ABO95465">
    <property type="protein sequence ID" value="ABO95465"/>
    <property type="gene ID" value="OSTLU_92570"/>
</dbReference>
<dbReference type="EMBL" id="CP000584">
    <property type="protein sequence ID" value="ABO95465.1"/>
    <property type="molecule type" value="Genomic_DNA"/>
</dbReference>
<dbReference type="GeneID" id="5001310"/>
<evidence type="ECO:0000313" key="2">
    <source>
        <dbReference type="Proteomes" id="UP000001568"/>
    </source>
</evidence>
<dbReference type="OrthoDB" id="498505at2759"/>
<accession>A4RVN3</accession>
<keyword evidence="2" id="KW-1185">Reference proteome</keyword>
<organism evidence="1 2">
    <name type="scientific">Ostreococcus lucimarinus (strain CCE9901)</name>
    <dbReference type="NCBI Taxonomy" id="436017"/>
    <lineage>
        <taxon>Eukaryota</taxon>
        <taxon>Viridiplantae</taxon>
        <taxon>Chlorophyta</taxon>
        <taxon>Mamiellophyceae</taxon>
        <taxon>Mamiellales</taxon>
        <taxon>Bathycoccaceae</taxon>
        <taxon>Ostreococcus</taxon>
    </lineage>
</organism>
<evidence type="ECO:0000313" key="1">
    <source>
        <dbReference type="EMBL" id="ABO95465.1"/>
    </source>
</evidence>
<evidence type="ECO:0008006" key="3">
    <source>
        <dbReference type="Google" id="ProtNLM"/>
    </source>
</evidence>